<protein>
    <recommendedName>
        <fullName evidence="3">PepSY domain-containing protein</fullName>
    </recommendedName>
</protein>
<sequence>MRRRTLAIATLTAALLAGGGTAGAFAAQDGDGDRGEPPQSKITISQAIGTALDTAPGTVTGAGLDDAEWEVDIHGEDGDRHDVTVDAATGKVVSTESSDGDDHAPSARDAKDAPVTAARAAEAAESAVLGTVTSVQLDHSDDPGGAVVWEAEVRGLDGREHELTVDAKTAKVSTEAREASGAESDKDGSDGDGSDRDGSDGDGHGDRHGDACDRDGDTDGD</sequence>
<feature type="domain" description="PepSY" evidence="3">
    <location>
        <begin position="41"/>
        <end position="96"/>
    </location>
</feature>
<dbReference type="RefSeq" id="WP_108907380.1">
    <property type="nucleotide sequence ID" value="NZ_CP029188.1"/>
</dbReference>
<dbReference type="EMBL" id="CP029188">
    <property type="protein sequence ID" value="AWI31014.1"/>
    <property type="molecule type" value="Genomic_DNA"/>
</dbReference>
<evidence type="ECO:0000313" key="4">
    <source>
        <dbReference type="EMBL" id="AWI31014.1"/>
    </source>
</evidence>
<dbReference type="AlphaFoldDB" id="A0A2S1SX73"/>
<gene>
    <name evidence="4" type="ORF">DDW44_21185</name>
</gene>
<feature type="chain" id="PRO_5015634859" description="PepSY domain-containing protein" evidence="2">
    <location>
        <begin position="27"/>
        <end position="221"/>
    </location>
</feature>
<evidence type="ECO:0000256" key="1">
    <source>
        <dbReference type="SAM" id="MobiDB-lite"/>
    </source>
</evidence>
<dbReference type="InterPro" id="IPR025711">
    <property type="entry name" value="PepSY"/>
</dbReference>
<keyword evidence="5" id="KW-1185">Reference proteome</keyword>
<organism evidence="4 5">
    <name type="scientific">Streptomyces tirandamycinicus</name>
    <dbReference type="NCBI Taxonomy" id="2174846"/>
    <lineage>
        <taxon>Bacteria</taxon>
        <taxon>Bacillati</taxon>
        <taxon>Actinomycetota</taxon>
        <taxon>Actinomycetes</taxon>
        <taxon>Kitasatosporales</taxon>
        <taxon>Streptomycetaceae</taxon>
        <taxon>Streptomyces</taxon>
    </lineage>
</organism>
<feature type="signal peptide" evidence="2">
    <location>
        <begin position="1"/>
        <end position="26"/>
    </location>
</feature>
<dbReference type="KEGG" id="stir:DDW44_21185"/>
<reference evidence="4 5" key="1">
    <citation type="submission" date="2018-05" db="EMBL/GenBank/DDBJ databases">
        <title>Complete genome sequence of sponge-derived Streptomyces sp. HNM0039.</title>
        <authorList>
            <person name="Huang X."/>
            <person name="Zhou S."/>
        </authorList>
    </citation>
    <scope>NUCLEOTIDE SEQUENCE [LARGE SCALE GENOMIC DNA]</scope>
    <source>
        <strain evidence="4 5">HNM0039</strain>
    </source>
</reference>
<dbReference type="OrthoDB" id="4336385at2"/>
<accession>A0A2S1SX73</accession>
<feature type="compositionally biased region" description="Basic and acidic residues" evidence="1">
    <location>
        <begin position="100"/>
        <end position="112"/>
    </location>
</feature>
<keyword evidence="2" id="KW-0732">Signal</keyword>
<dbReference type="Pfam" id="PF03413">
    <property type="entry name" value="PepSY"/>
    <property type="match status" value="2"/>
</dbReference>
<name>A0A2S1SX73_9ACTN</name>
<feature type="domain" description="PepSY" evidence="3">
    <location>
        <begin position="115"/>
        <end position="172"/>
    </location>
</feature>
<feature type="region of interest" description="Disordered" evidence="1">
    <location>
        <begin position="160"/>
        <end position="221"/>
    </location>
</feature>
<evidence type="ECO:0000256" key="2">
    <source>
        <dbReference type="SAM" id="SignalP"/>
    </source>
</evidence>
<dbReference type="Proteomes" id="UP000244900">
    <property type="component" value="Chromosome"/>
</dbReference>
<dbReference type="Gene3D" id="3.10.450.40">
    <property type="match status" value="2"/>
</dbReference>
<feature type="region of interest" description="Disordered" evidence="1">
    <location>
        <begin position="93"/>
        <end position="115"/>
    </location>
</feature>
<evidence type="ECO:0000259" key="3">
    <source>
        <dbReference type="Pfam" id="PF03413"/>
    </source>
</evidence>
<evidence type="ECO:0000313" key="5">
    <source>
        <dbReference type="Proteomes" id="UP000244900"/>
    </source>
</evidence>
<proteinExistence type="predicted"/>